<evidence type="ECO:0000313" key="2">
    <source>
        <dbReference type="Proteomes" id="UP001529510"/>
    </source>
</evidence>
<dbReference type="Proteomes" id="UP001529510">
    <property type="component" value="Unassembled WGS sequence"/>
</dbReference>
<feature type="non-terminal residue" evidence="1">
    <location>
        <position position="1"/>
    </location>
</feature>
<dbReference type="Gene3D" id="3.90.660.10">
    <property type="match status" value="1"/>
</dbReference>
<keyword evidence="2" id="KW-1185">Reference proteome</keyword>
<sequence>AFWKEKGFSGEIVARPSEDCPLSVTFDATSPRGNPALVGFITGVQARDWCDRK</sequence>
<comment type="caution">
    <text evidence="1">The sequence shown here is derived from an EMBL/GenBank/DDBJ whole genome shotgun (WGS) entry which is preliminary data.</text>
</comment>
<proteinExistence type="predicted"/>
<gene>
    <name evidence="1" type="ORF">M9458_021704</name>
</gene>
<dbReference type="EMBL" id="JAMKFB020000010">
    <property type="protein sequence ID" value="KAL0182329.1"/>
    <property type="molecule type" value="Genomic_DNA"/>
</dbReference>
<organism evidence="1 2">
    <name type="scientific">Cirrhinus mrigala</name>
    <name type="common">Mrigala</name>
    <dbReference type="NCBI Taxonomy" id="683832"/>
    <lineage>
        <taxon>Eukaryota</taxon>
        <taxon>Metazoa</taxon>
        <taxon>Chordata</taxon>
        <taxon>Craniata</taxon>
        <taxon>Vertebrata</taxon>
        <taxon>Euteleostomi</taxon>
        <taxon>Actinopterygii</taxon>
        <taxon>Neopterygii</taxon>
        <taxon>Teleostei</taxon>
        <taxon>Ostariophysi</taxon>
        <taxon>Cypriniformes</taxon>
        <taxon>Cyprinidae</taxon>
        <taxon>Labeoninae</taxon>
        <taxon>Labeonini</taxon>
        <taxon>Cirrhinus</taxon>
    </lineage>
</organism>
<evidence type="ECO:0000313" key="1">
    <source>
        <dbReference type="EMBL" id="KAL0182329.1"/>
    </source>
</evidence>
<feature type="non-terminal residue" evidence="1">
    <location>
        <position position="53"/>
    </location>
</feature>
<dbReference type="SUPFAM" id="SSF54373">
    <property type="entry name" value="FAD-linked reductases, C-terminal domain"/>
    <property type="match status" value="1"/>
</dbReference>
<accession>A0ABD0Q7T1</accession>
<name>A0ABD0Q7T1_CIRMR</name>
<reference evidence="1 2" key="1">
    <citation type="submission" date="2024-05" db="EMBL/GenBank/DDBJ databases">
        <title>Genome sequencing and assembly of Indian major carp, Cirrhinus mrigala (Hamilton, 1822).</title>
        <authorList>
            <person name="Mohindra V."/>
            <person name="Chowdhury L.M."/>
            <person name="Lal K."/>
            <person name="Jena J.K."/>
        </authorList>
    </citation>
    <scope>NUCLEOTIDE SEQUENCE [LARGE SCALE GENOMIC DNA]</scope>
    <source>
        <strain evidence="1">CM1030</strain>
        <tissue evidence="1">Blood</tissue>
    </source>
</reference>
<dbReference type="AlphaFoldDB" id="A0ABD0Q7T1"/>
<protein>
    <submittedName>
        <fullName evidence="1">Uncharacterized protein</fullName>
    </submittedName>
</protein>